<sequence length="65" mass="7229">LKRLRCSFLGAIAIVITNHYIRKSSRETFSLHHVPVECLQVAICSTRSRCDCMQAGSPVHVTLCA</sequence>
<protein>
    <submittedName>
        <fullName evidence="2">Uncharacterized protein</fullName>
    </submittedName>
</protein>
<evidence type="ECO:0000313" key="2">
    <source>
        <dbReference type="EMBL" id="KAK5983632.1"/>
    </source>
</evidence>
<evidence type="ECO:0000313" key="1">
    <source>
        <dbReference type="EMBL" id="KAK5973173.1"/>
    </source>
</evidence>
<gene>
    <name evidence="2" type="ORF">GCK32_013783</name>
    <name evidence="1" type="ORF">GCK32_014090</name>
</gene>
<feature type="non-terminal residue" evidence="2">
    <location>
        <position position="1"/>
    </location>
</feature>
<comment type="caution">
    <text evidence="2">The sequence shown here is derived from an EMBL/GenBank/DDBJ whole genome shotgun (WGS) entry which is preliminary data.</text>
</comment>
<dbReference type="Proteomes" id="UP001331761">
    <property type="component" value="Unassembled WGS sequence"/>
</dbReference>
<dbReference type="AlphaFoldDB" id="A0AAN8FRJ7"/>
<organism evidence="2 3">
    <name type="scientific">Trichostrongylus colubriformis</name>
    <name type="common">Black scour worm</name>
    <dbReference type="NCBI Taxonomy" id="6319"/>
    <lineage>
        <taxon>Eukaryota</taxon>
        <taxon>Metazoa</taxon>
        <taxon>Ecdysozoa</taxon>
        <taxon>Nematoda</taxon>
        <taxon>Chromadorea</taxon>
        <taxon>Rhabditida</taxon>
        <taxon>Rhabditina</taxon>
        <taxon>Rhabditomorpha</taxon>
        <taxon>Strongyloidea</taxon>
        <taxon>Trichostrongylidae</taxon>
        <taxon>Trichostrongylus</taxon>
    </lineage>
</organism>
<keyword evidence="3" id="KW-1185">Reference proteome</keyword>
<proteinExistence type="predicted"/>
<dbReference type="EMBL" id="WIXE01015806">
    <property type="protein sequence ID" value="KAK5973173.1"/>
    <property type="molecule type" value="Genomic_DNA"/>
</dbReference>
<reference evidence="2 3" key="1">
    <citation type="submission" date="2019-10" db="EMBL/GenBank/DDBJ databases">
        <title>Assembly and Annotation for the nematode Trichostrongylus colubriformis.</title>
        <authorList>
            <person name="Martin J."/>
        </authorList>
    </citation>
    <scope>NUCLEOTIDE SEQUENCE [LARGE SCALE GENOMIC DNA]</scope>
    <source>
        <strain evidence="2">G859</strain>
        <tissue evidence="2">Whole worm</tissue>
    </source>
</reference>
<evidence type="ECO:0000313" key="3">
    <source>
        <dbReference type="Proteomes" id="UP001331761"/>
    </source>
</evidence>
<accession>A0AAN8FRJ7</accession>
<dbReference type="EMBL" id="WIXE01003785">
    <property type="protein sequence ID" value="KAK5983632.1"/>
    <property type="molecule type" value="Genomic_DNA"/>
</dbReference>
<name>A0AAN8FRJ7_TRICO</name>